<reference evidence="2 3" key="1">
    <citation type="submission" date="2021-01" db="EMBL/GenBank/DDBJ databases">
        <title>Genomic Encyclopedia of Type Strains, Phase IV (KMG-IV): sequencing the most valuable type-strain genomes for metagenomic binning, comparative biology and taxonomic classification.</title>
        <authorList>
            <person name="Goeker M."/>
        </authorList>
    </citation>
    <scope>NUCLEOTIDE SEQUENCE [LARGE SCALE GENOMIC DNA]</scope>
    <source>
        <strain evidence="2 3">DSM 105453</strain>
    </source>
</reference>
<evidence type="ECO:0000313" key="2">
    <source>
        <dbReference type="EMBL" id="MBM7714081.1"/>
    </source>
</evidence>
<keyword evidence="1" id="KW-0479">Metal-binding</keyword>
<gene>
    <name evidence="2" type="ORF">JOC94_001053</name>
</gene>
<comment type="caution">
    <text evidence="2">The sequence shown here is derived from an EMBL/GenBank/DDBJ whole genome shotgun (WGS) entry which is preliminary data.</text>
</comment>
<dbReference type="EC" id="3.1.3.-" evidence="1"/>
<evidence type="ECO:0000313" key="3">
    <source>
        <dbReference type="Proteomes" id="UP000823485"/>
    </source>
</evidence>
<comment type="cofactor">
    <cofactor evidence="1">
        <name>Mg(2+)</name>
        <dbReference type="ChEBI" id="CHEBI:18420"/>
    </cofactor>
</comment>
<protein>
    <recommendedName>
        <fullName evidence="1">Acid sugar phosphatase</fullName>
        <ecNumber evidence="1">3.1.3.-</ecNumber>
    </recommendedName>
</protein>
<keyword evidence="1" id="KW-0460">Magnesium</keyword>
<sequence length="265" mass="29349">MVNIDHYDAFCFDLDGTIFLGDEILPGAKDSVDFIRAQGKKVLFITNSPTLTRKGCQEKLERLGVASSIEEVFTASYIAALYFTKYFPESSVYVVGEKAIKEEFKQFSLQLTEAPLEATHVIVGLDRSFNYEKLNAAMTAVRNGAKLIVTNPDPFCPVPGGFISDTLAIARAIETASGHDIFKVIGKPSTFYGDMILTQLNVSRERCLIIGDRLETDIMLGKLNAFRTCLVLTGVASHEDIEKLNIFPDYIIQGLQSMFAHLLKS</sequence>
<dbReference type="NCBIfam" id="TIGR01460">
    <property type="entry name" value="HAD-SF-IIA"/>
    <property type="match status" value="1"/>
</dbReference>
<dbReference type="InterPro" id="IPR006357">
    <property type="entry name" value="HAD-SF_hydro_IIA"/>
</dbReference>
<organism evidence="2 3">
    <name type="scientific">Siminovitchia thermophila</name>
    <dbReference type="NCBI Taxonomy" id="1245522"/>
    <lineage>
        <taxon>Bacteria</taxon>
        <taxon>Bacillati</taxon>
        <taxon>Bacillota</taxon>
        <taxon>Bacilli</taxon>
        <taxon>Bacillales</taxon>
        <taxon>Bacillaceae</taxon>
        <taxon>Siminovitchia</taxon>
    </lineage>
</organism>
<dbReference type="RefSeq" id="WP_077113797.1">
    <property type="nucleotide sequence ID" value="NZ_JAFBFH010000005.1"/>
</dbReference>
<dbReference type="InterPro" id="IPR023214">
    <property type="entry name" value="HAD_sf"/>
</dbReference>
<comment type="similarity">
    <text evidence="1">Belongs to the HAD-like hydrolase superfamily. NagD family.</text>
</comment>
<dbReference type="PANTHER" id="PTHR19288">
    <property type="entry name" value="4-NITROPHENYLPHOSPHATASE-RELATED"/>
    <property type="match status" value="1"/>
</dbReference>
<dbReference type="Pfam" id="PF13242">
    <property type="entry name" value="Hydrolase_like"/>
    <property type="match status" value="1"/>
</dbReference>
<proteinExistence type="inferred from homology"/>
<dbReference type="PIRSF" id="PIRSF000915">
    <property type="entry name" value="PGP-type_phosphatase"/>
    <property type="match status" value="1"/>
</dbReference>
<dbReference type="Proteomes" id="UP000823485">
    <property type="component" value="Unassembled WGS sequence"/>
</dbReference>
<name>A0ABS2R367_9BACI</name>
<keyword evidence="3" id="KW-1185">Reference proteome</keyword>
<dbReference type="Gene3D" id="3.40.50.1000">
    <property type="entry name" value="HAD superfamily/HAD-like"/>
    <property type="match status" value="2"/>
</dbReference>
<dbReference type="SUPFAM" id="SSF56784">
    <property type="entry name" value="HAD-like"/>
    <property type="match status" value="1"/>
</dbReference>
<dbReference type="InterPro" id="IPR036412">
    <property type="entry name" value="HAD-like_sf"/>
</dbReference>
<dbReference type="Pfam" id="PF13344">
    <property type="entry name" value="Hydrolase_6"/>
    <property type="match status" value="1"/>
</dbReference>
<dbReference type="EMBL" id="JAFBFH010000005">
    <property type="protein sequence ID" value="MBM7714081.1"/>
    <property type="molecule type" value="Genomic_DNA"/>
</dbReference>
<accession>A0ABS2R367</accession>
<dbReference type="PANTHER" id="PTHR19288:SF46">
    <property type="entry name" value="HALOACID DEHALOGENASE-LIKE HYDROLASE DOMAIN-CONTAINING PROTEIN 2"/>
    <property type="match status" value="1"/>
</dbReference>
<evidence type="ECO:0000256" key="1">
    <source>
        <dbReference type="PIRNR" id="PIRNR000915"/>
    </source>
</evidence>
<comment type="function">
    <text evidence="1">Catalyzes the dephosphorylation of 2-6 carbon acid sugars in vitro.</text>
</comment>